<evidence type="ECO:0000313" key="2">
    <source>
        <dbReference type="Proteomes" id="UP000019486"/>
    </source>
</evidence>
<dbReference type="OrthoDB" id="9790023at2"/>
<sequence>MSRVLAVAPHPDDETLGCGGALLRHRAEGDSIHWLIVTEMTPGPGVPAERLAARRGEIDAVASHYGFNDVHGLGFPTARLDTVPRAELVGRIGEVVRAIGADTLYLPFRGDIHSDHAVVFDACAACAKWFRQPTVRRVRVYETPSETEFQIAPGMPAFQPNLFIDITPHLDGKIAAMRFYESEMAEFPFPRSETTIRALAAFRGGTAGCAAAEAFMTVREIL</sequence>
<dbReference type="EMBL" id="AVFL01000001">
    <property type="protein sequence ID" value="EWY42510.1"/>
    <property type="molecule type" value="Genomic_DNA"/>
</dbReference>
<proteinExistence type="predicted"/>
<dbReference type="STRING" id="1385369.N825_01015"/>
<dbReference type="SUPFAM" id="SSF102588">
    <property type="entry name" value="LmbE-like"/>
    <property type="match status" value="1"/>
</dbReference>
<dbReference type="InterPro" id="IPR003737">
    <property type="entry name" value="GlcNAc_PI_deacetylase-related"/>
</dbReference>
<keyword evidence="2" id="KW-1185">Reference proteome</keyword>
<dbReference type="RefSeq" id="WP_037446342.1">
    <property type="nucleotide sequence ID" value="NZ_AVFL01000001.1"/>
</dbReference>
<reference evidence="1 2" key="1">
    <citation type="submission" date="2013-08" db="EMBL/GenBank/DDBJ databases">
        <title>The genome sequence of Skermanella stibiiresistens.</title>
        <authorList>
            <person name="Zhu W."/>
            <person name="Wang G."/>
        </authorList>
    </citation>
    <scope>NUCLEOTIDE SEQUENCE [LARGE SCALE GENOMIC DNA]</scope>
    <source>
        <strain evidence="1 2">SB22</strain>
    </source>
</reference>
<dbReference type="AlphaFoldDB" id="W9H8D2"/>
<dbReference type="Proteomes" id="UP000019486">
    <property type="component" value="Unassembled WGS sequence"/>
</dbReference>
<name>W9H8D2_9PROT</name>
<comment type="caution">
    <text evidence="1">The sequence shown here is derived from an EMBL/GenBank/DDBJ whole genome shotgun (WGS) entry which is preliminary data.</text>
</comment>
<dbReference type="PANTHER" id="PTHR12993:SF11">
    <property type="entry name" value="N-ACETYLGLUCOSAMINYL-PHOSPHATIDYLINOSITOL DE-N-ACETYLASE"/>
    <property type="match status" value="1"/>
</dbReference>
<dbReference type="PANTHER" id="PTHR12993">
    <property type="entry name" value="N-ACETYLGLUCOSAMINYL-PHOSPHATIDYLINOSITOL DE-N-ACETYLASE-RELATED"/>
    <property type="match status" value="1"/>
</dbReference>
<gene>
    <name evidence="1" type="ORF">N825_01015</name>
</gene>
<dbReference type="Gene3D" id="3.40.50.10320">
    <property type="entry name" value="LmbE-like"/>
    <property type="match status" value="1"/>
</dbReference>
<evidence type="ECO:0000313" key="1">
    <source>
        <dbReference type="EMBL" id="EWY42510.1"/>
    </source>
</evidence>
<protein>
    <submittedName>
        <fullName evidence="1">GlcNAc-PI de-N-acetylase</fullName>
    </submittedName>
</protein>
<dbReference type="InterPro" id="IPR024078">
    <property type="entry name" value="LmbE-like_dom_sf"/>
</dbReference>
<dbReference type="PATRIC" id="fig|1385369.3.peg.194"/>
<dbReference type="GO" id="GO:0016811">
    <property type="term" value="F:hydrolase activity, acting on carbon-nitrogen (but not peptide) bonds, in linear amides"/>
    <property type="evidence" value="ECO:0007669"/>
    <property type="project" value="TreeGrafter"/>
</dbReference>
<dbReference type="Pfam" id="PF02585">
    <property type="entry name" value="PIG-L"/>
    <property type="match status" value="1"/>
</dbReference>
<organism evidence="1 2">
    <name type="scientific">Skermanella stibiiresistens SB22</name>
    <dbReference type="NCBI Taxonomy" id="1385369"/>
    <lineage>
        <taxon>Bacteria</taxon>
        <taxon>Pseudomonadati</taxon>
        <taxon>Pseudomonadota</taxon>
        <taxon>Alphaproteobacteria</taxon>
        <taxon>Rhodospirillales</taxon>
        <taxon>Azospirillaceae</taxon>
        <taxon>Skermanella</taxon>
    </lineage>
</organism>
<accession>W9H8D2</accession>